<reference evidence="2" key="2">
    <citation type="submission" date="2020-09" db="EMBL/GenBank/DDBJ databases">
        <authorList>
            <person name="Sun Q."/>
            <person name="Ohkuma M."/>
        </authorList>
    </citation>
    <scope>NUCLEOTIDE SEQUENCE</scope>
    <source>
        <strain evidence="2">JCM 31311</strain>
    </source>
</reference>
<protein>
    <submittedName>
        <fullName evidence="2">Uncharacterized protein</fullName>
    </submittedName>
</protein>
<accession>A0A918CBU1</accession>
<gene>
    <name evidence="2" type="ORF">GCM10008957_27820</name>
</gene>
<dbReference type="EMBL" id="BMQL01000015">
    <property type="protein sequence ID" value="GGR13299.1"/>
    <property type="molecule type" value="Genomic_DNA"/>
</dbReference>
<name>A0A918CBU1_9DEIO</name>
<dbReference type="AlphaFoldDB" id="A0A918CBU1"/>
<evidence type="ECO:0000313" key="3">
    <source>
        <dbReference type="Proteomes" id="UP000603865"/>
    </source>
</evidence>
<feature type="compositionally biased region" description="Basic and acidic residues" evidence="1">
    <location>
        <begin position="97"/>
        <end position="114"/>
    </location>
</feature>
<sequence>MPDGFTDRTLLQVQAAGTWAIPEAVCARYLQLGGPGCGWVVSWQACLPPPRRLSPEALARVRRGHLERRVRRQLGPLFADEVIAAELAKKPGYYAGTEHRPADRLKDDTISSAR</sequence>
<proteinExistence type="predicted"/>
<organism evidence="2 3">
    <name type="scientific">Deinococcus ruber</name>
    <dbReference type="NCBI Taxonomy" id="1848197"/>
    <lineage>
        <taxon>Bacteria</taxon>
        <taxon>Thermotogati</taxon>
        <taxon>Deinococcota</taxon>
        <taxon>Deinococci</taxon>
        <taxon>Deinococcales</taxon>
        <taxon>Deinococcaceae</taxon>
        <taxon>Deinococcus</taxon>
    </lineage>
</organism>
<evidence type="ECO:0000313" key="2">
    <source>
        <dbReference type="EMBL" id="GGR13299.1"/>
    </source>
</evidence>
<dbReference type="Proteomes" id="UP000603865">
    <property type="component" value="Unassembled WGS sequence"/>
</dbReference>
<keyword evidence="3" id="KW-1185">Reference proteome</keyword>
<evidence type="ECO:0000256" key="1">
    <source>
        <dbReference type="SAM" id="MobiDB-lite"/>
    </source>
</evidence>
<comment type="caution">
    <text evidence="2">The sequence shown here is derived from an EMBL/GenBank/DDBJ whole genome shotgun (WGS) entry which is preliminary data.</text>
</comment>
<feature type="region of interest" description="Disordered" evidence="1">
    <location>
        <begin position="94"/>
        <end position="114"/>
    </location>
</feature>
<reference evidence="2" key="1">
    <citation type="journal article" date="2014" name="Int. J. Syst. Evol. Microbiol.">
        <title>Complete genome sequence of Corynebacterium casei LMG S-19264T (=DSM 44701T), isolated from a smear-ripened cheese.</title>
        <authorList>
            <consortium name="US DOE Joint Genome Institute (JGI-PGF)"/>
            <person name="Walter F."/>
            <person name="Albersmeier A."/>
            <person name="Kalinowski J."/>
            <person name="Ruckert C."/>
        </authorList>
    </citation>
    <scope>NUCLEOTIDE SEQUENCE</scope>
    <source>
        <strain evidence="2">JCM 31311</strain>
    </source>
</reference>